<dbReference type="AlphaFoldDB" id="A0A540X6Z5"/>
<dbReference type="SMART" id="SM00448">
    <property type="entry name" value="REC"/>
    <property type="match status" value="1"/>
</dbReference>
<proteinExistence type="predicted"/>
<protein>
    <submittedName>
        <fullName evidence="4">Response regulator transcription factor</fullName>
    </submittedName>
</protein>
<feature type="domain" description="HTH LytTR-type" evidence="3">
    <location>
        <begin position="150"/>
        <end position="254"/>
    </location>
</feature>
<dbReference type="InterPro" id="IPR011006">
    <property type="entry name" value="CheY-like_superfamily"/>
</dbReference>
<dbReference type="Gene3D" id="2.40.50.1020">
    <property type="entry name" value="LytTr DNA-binding domain"/>
    <property type="match status" value="1"/>
</dbReference>
<evidence type="ECO:0000256" key="1">
    <source>
        <dbReference type="PROSITE-ProRule" id="PRU00169"/>
    </source>
</evidence>
<dbReference type="Pfam" id="PF00072">
    <property type="entry name" value="Response_reg"/>
    <property type="match status" value="1"/>
</dbReference>
<dbReference type="PROSITE" id="PS50930">
    <property type="entry name" value="HTH_LYTTR"/>
    <property type="match status" value="1"/>
</dbReference>
<dbReference type="SMART" id="SM00850">
    <property type="entry name" value="LytTR"/>
    <property type="match status" value="1"/>
</dbReference>
<dbReference type="RefSeq" id="WP_141641330.1">
    <property type="nucleotide sequence ID" value="NZ_VIFM01000014.1"/>
</dbReference>
<evidence type="ECO:0000313" key="5">
    <source>
        <dbReference type="Proteomes" id="UP000315369"/>
    </source>
</evidence>
<dbReference type="GO" id="GO:0003677">
    <property type="term" value="F:DNA binding"/>
    <property type="evidence" value="ECO:0007669"/>
    <property type="project" value="InterPro"/>
</dbReference>
<dbReference type="GO" id="GO:0000156">
    <property type="term" value="F:phosphorelay response regulator activity"/>
    <property type="evidence" value="ECO:0007669"/>
    <property type="project" value="InterPro"/>
</dbReference>
<dbReference type="EMBL" id="VIFM01000014">
    <property type="protein sequence ID" value="TQF16988.1"/>
    <property type="molecule type" value="Genomic_DNA"/>
</dbReference>
<reference evidence="4 5" key="1">
    <citation type="submission" date="2019-06" db="EMBL/GenBank/DDBJ databases">
        <authorList>
            <person name="Livingstone P."/>
            <person name="Whitworth D."/>
        </authorList>
    </citation>
    <scope>NUCLEOTIDE SEQUENCE [LARGE SCALE GENOMIC DNA]</scope>
    <source>
        <strain evidence="4 5">AM401</strain>
    </source>
</reference>
<dbReference type="Proteomes" id="UP000315369">
    <property type="component" value="Unassembled WGS sequence"/>
</dbReference>
<feature type="domain" description="Response regulatory" evidence="2">
    <location>
        <begin position="4"/>
        <end position="117"/>
    </location>
</feature>
<organism evidence="4 5">
    <name type="scientific">Myxococcus llanfairpwllgwyngyllgogerychwyrndrobwllllantysiliogogogochensis</name>
    <dbReference type="NCBI Taxonomy" id="2590453"/>
    <lineage>
        <taxon>Bacteria</taxon>
        <taxon>Pseudomonadati</taxon>
        <taxon>Myxococcota</taxon>
        <taxon>Myxococcia</taxon>
        <taxon>Myxococcales</taxon>
        <taxon>Cystobacterineae</taxon>
        <taxon>Myxococcaceae</taxon>
        <taxon>Myxococcus</taxon>
    </lineage>
</organism>
<dbReference type="SUPFAM" id="SSF52172">
    <property type="entry name" value="CheY-like"/>
    <property type="match status" value="1"/>
</dbReference>
<dbReference type="InterPro" id="IPR007492">
    <property type="entry name" value="LytTR_DNA-bd_dom"/>
</dbReference>
<dbReference type="PANTHER" id="PTHR37299:SF1">
    <property type="entry name" value="STAGE 0 SPORULATION PROTEIN A HOMOLOG"/>
    <property type="match status" value="1"/>
</dbReference>
<name>A0A540X6Z5_9BACT</name>
<dbReference type="OrthoDB" id="1490554at2"/>
<comment type="caution">
    <text evidence="4">The sequence shown here is derived from an EMBL/GenBank/DDBJ whole genome shotgun (WGS) entry which is preliminary data.</text>
</comment>
<dbReference type="InterPro" id="IPR046947">
    <property type="entry name" value="LytR-like"/>
</dbReference>
<keyword evidence="1" id="KW-0597">Phosphoprotein</keyword>
<evidence type="ECO:0000259" key="2">
    <source>
        <dbReference type="PROSITE" id="PS50110"/>
    </source>
</evidence>
<dbReference type="Gene3D" id="3.40.50.2300">
    <property type="match status" value="1"/>
</dbReference>
<dbReference type="InterPro" id="IPR001789">
    <property type="entry name" value="Sig_transdc_resp-reg_receiver"/>
</dbReference>
<evidence type="ECO:0000259" key="3">
    <source>
        <dbReference type="PROSITE" id="PS50930"/>
    </source>
</evidence>
<sequence length="256" mass="28921">MTVRTLIVDDEPLARERLRTLLASEPDLHPVSECCDGHEALEVMARERPALVFLDVEMPERDGFGVLAEAALTPPPVIVFVTAWPQHALRAFDAAAVDYLLKPFTVERFRRTLVRVRERLAAPPGDLRQQLQRLFQELRPEPVAVPTERLVVKTGSRTLLVPVEDLDWVESAGNYVTLHVGAEAHLLRETMAELEARLPPRRFARVHRSALVNVERIVSLSPTLSGDHRLVLRDGQELTLSRTYRARLEQVLGHPL</sequence>
<dbReference type="Pfam" id="PF04397">
    <property type="entry name" value="LytTR"/>
    <property type="match status" value="1"/>
</dbReference>
<dbReference type="PANTHER" id="PTHR37299">
    <property type="entry name" value="TRANSCRIPTIONAL REGULATOR-RELATED"/>
    <property type="match status" value="1"/>
</dbReference>
<keyword evidence="5" id="KW-1185">Reference proteome</keyword>
<accession>A0A540X6Z5</accession>
<dbReference type="PROSITE" id="PS50110">
    <property type="entry name" value="RESPONSE_REGULATORY"/>
    <property type="match status" value="1"/>
</dbReference>
<feature type="modified residue" description="4-aspartylphosphate" evidence="1">
    <location>
        <position position="55"/>
    </location>
</feature>
<gene>
    <name evidence="4" type="ORF">FJV41_05445</name>
</gene>
<evidence type="ECO:0000313" key="4">
    <source>
        <dbReference type="EMBL" id="TQF16988.1"/>
    </source>
</evidence>